<feature type="region of interest" description="Disordered" evidence="1">
    <location>
        <begin position="36"/>
        <end position="67"/>
    </location>
</feature>
<sequence length="90" mass="9497">MATETVVGGQDGNEDGGCIQTTVDKITEDKMATQTVVGGQDGDGDGGRRTRWRRRRPDGGGRGFGYGGNGDCALCHDGGERNRTRLIVPT</sequence>
<proteinExistence type="predicted"/>
<dbReference type="EMBL" id="CM002875">
    <property type="protein sequence ID" value="KFK30166.1"/>
    <property type="molecule type" value="Genomic_DNA"/>
</dbReference>
<evidence type="ECO:0000313" key="2">
    <source>
        <dbReference type="EMBL" id="KFK30166.1"/>
    </source>
</evidence>
<dbReference type="AlphaFoldDB" id="A0A087GJW4"/>
<keyword evidence="3" id="KW-1185">Reference proteome</keyword>
<evidence type="ECO:0000313" key="3">
    <source>
        <dbReference type="Proteomes" id="UP000029120"/>
    </source>
</evidence>
<evidence type="ECO:0000256" key="1">
    <source>
        <dbReference type="SAM" id="MobiDB-lite"/>
    </source>
</evidence>
<name>A0A087GJW4_ARAAL</name>
<reference evidence="3" key="1">
    <citation type="journal article" date="2015" name="Nat. Plants">
        <title>Genome expansion of Arabis alpina linked with retrotransposition and reduced symmetric DNA methylation.</title>
        <authorList>
            <person name="Willing E.M."/>
            <person name="Rawat V."/>
            <person name="Mandakova T."/>
            <person name="Maumus F."/>
            <person name="James G.V."/>
            <person name="Nordstroem K.J."/>
            <person name="Becker C."/>
            <person name="Warthmann N."/>
            <person name="Chica C."/>
            <person name="Szarzynska B."/>
            <person name="Zytnicki M."/>
            <person name="Albani M.C."/>
            <person name="Kiefer C."/>
            <person name="Bergonzi S."/>
            <person name="Castaings L."/>
            <person name="Mateos J.L."/>
            <person name="Berns M.C."/>
            <person name="Bujdoso N."/>
            <person name="Piofczyk T."/>
            <person name="de Lorenzo L."/>
            <person name="Barrero-Sicilia C."/>
            <person name="Mateos I."/>
            <person name="Piednoel M."/>
            <person name="Hagmann J."/>
            <person name="Chen-Min-Tao R."/>
            <person name="Iglesias-Fernandez R."/>
            <person name="Schuster S.C."/>
            <person name="Alonso-Blanco C."/>
            <person name="Roudier F."/>
            <person name="Carbonero P."/>
            <person name="Paz-Ares J."/>
            <person name="Davis S.J."/>
            <person name="Pecinka A."/>
            <person name="Quesneville H."/>
            <person name="Colot V."/>
            <person name="Lysak M.A."/>
            <person name="Weigel D."/>
            <person name="Coupland G."/>
            <person name="Schneeberger K."/>
        </authorList>
    </citation>
    <scope>NUCLEOTIDE SEQUENCE [LARGE SCALE GENOMIC DNA]</scope>
    <source>
        <strain evidence="3">cv. Pajares</strain>
    </source>
</reference>
<gene>
    <name evidence="2" type="ordered locus">AALP_Aa7g225700</name>
</gene>
<dbReference type="Gramene" id="KFK30166">
    <property type="protein sequence ID" value="KFK30166"/>
    <property type="gene ID" value="AALP_AA7G225700"/>
</dbReference>
<accession>A0A087GJW4</accession>
<dbReference type="Proteomes" id="UP000029120">
    <property type="component" value="Chromosome 7"/>
</dbReference>
<protein>
    <submittedName>
        <fullName evidence="2">Uncharacterized protein</fullName>
    </submittedName>
</protein>
<organism evidence="2 3">
    <name type="scientific">Arabis alpina</name>
    <name type="common">Alpine rock-cress</name>
    <dbReference type="NCBI Taxonomy" id="50452"/>
    <lineage>
        <taxon>Eukaryota</taxon>
        <taxon>Viridiplantae</taxon>
        <taxon>Streptophyta</taxon>
        <taxon>Embryophyta</taxon>
        <taxon>Tracheophyta</taxon>
        <taxon>Spermatophyta</taxon>
        <taxon>Magnoliopsida</taxon>
        <taxon>eudicotyledons</taxon>
        <taxon>Gunneridae</taxon>
        <taxon>Pentapetalae</taxon>
        <taxon>rosids</taxon>
        <taxon>malvids</taxon>
        <taxon>Brassicales</taxon>
        <taxon>Brassicaceae</taxon>
        <taxon>Arabideae</taxon>
        <taxon>Arabis</taxon>
    </lineage>
</organism>